<proteinExistence type="predicted"/>
<dbReference type="PANTHER" id="PTHR21240:SF30">
    <property type="entry name" value="AMIDOHYDROLASE-RELATED DOMAIN-CONTAINING PROTEIN-RELATED"/>
    <property type="match status" value="1"/>
</dbReference>
<dbReference type="GO" id="GO:0019748">
    <property type="term" value="P:secondary metabolic process"/>
    <property type="evidence" value="ECO:0007669"/>
    <property type="project" value="TreeGrafter"/>
</dbReference>
<dbReference type="InterPro" id="IPR032465">
    <property type="entry name" value="ACMSD"/>
</dbReference>
<dbReference type="OrthoDB" id="149172at2"/>
<evidence type="ECO:0000256" key="1">
    <source>
        <dbReference type="ARBA" id="ARBA00023239"/>
    </source>
</evidence>
<dbReference type="GO" id="GO:0005829">
    <property type="term" value="C:cytosol"/>
    <property type="evidence" value="ECO:0007669"/>
    <property type="project" value="TreeGrafter"/>
</dbReference>
<gene>
    <name evidence="3" type="ORF">EAT49_17025</name>
</gene>
<reference evidence="3 4" key="1">
    <citation type="submission" date="2018-10" db="EMBL/GenBank/DDBJ databases">
        <title>Histidinibacterium lentulum gen. nov., sp. nov., a marine bacterium from the culture broth of Picochlorum sp. 122.</title>
        <authorList>
            <person name="Wang G."/>
        </authorList>
    </citation>
    <scope>NUCLEOTIDE SEQUENCE [LARGE SCALE GENOMIC DNA]</scope>
    <source>
        <strain evidence="3 4">B17</strain>
    </source>
</reference>
<dbReference type="Pfam" id="PF04909">
    <property type="entry name" value="Amidohydro_2"/>
    <property type="match status" value="1"/>
</dbReference>
<comment type="caution">
    <text evidence="3">The sequence shown here is derived from an EMBL/GenBank/DDBJ whole genome shotgun (WGS) entry which is preliminary data.</text>
</comment>
<dbReference type="GO" id="GO:0016787">
    <property type="term" value="F:hydrolase activity"/>
    <property type="evidence" value="ECO:0007669"/>
    <property type="project" value="UniProtKB-KW"/>
</dbReference>
<keyword evidence="3" id="KW-0378">Hydrolase</keyword>
<evidence type="ECO:0000313" key="3">
    <source>
        <dbReference type="EMBL" id="ROT98124.1"/>
    </source>
</evidence>
<dbReference type="Gene3D" id="3.20.20.140">
    <property type="entry name" value="Metal-dependent hydrolases"/>
    <property type="match status" value="1"/>
</dbReference>
<feature type="domain" description="Amidohydrolase-related" evidence="2">
    <location>
        <begin position="174"/>
        <end position="458"/>
    </location>
</feature>
<dbReference type="InterPro" id="IPR006680">
    <property type="entry name" value="Amidohydro-rel"/>
</dbReference>
<keyword evidence="1" id="KW-0456">Lyase</keyword>
<evidence type="ECO:0000259" key="2">
    <source>
        <dbReference type="Pfam" id="PF04909"/>
    </source>
</evidence>
<protein>
    <submittedName>
        <fullName evidence="3">Amidohydrolase</fullName>
    </submittedName>
</protein>
<organism evidence="3 4">
    <name type="scientific">Histidinibacterium lentulum</name>
    <dbReference type="NCBI Taxonomy" id="2480588"/>
    <lineage>
        <taxon>Bacteria</taxon>
        <taxon>Pseudomonadati</taxon>
        <taxon>Pseudomonadota</taxon>
        <taxon>Alphaproteobacteria</taxon>
        <taxon>Rhodobacterales</taxon>
        <taxon>Paracoccaceae</taxon>
        <taxon>Histidinibacterium</taxon>
    </lineage>
</organism>
<dbReference type="EMBL" id="RDRB01000010">
    <property type="protein sequence ID" value="ROT98124.1"/>
    <property type="molecule type" value="Genomic_DNA"/>
</dbReference>
<accession>A0A3N2QSG5</accession>
<dbReference type="AlphaFoldDB" id="A0A3N2QSG5"/>
<keyword evidence="4" id="KW-1185">Reference proteome</keyword>
<dbReference type="GO" id="GO:0016831">
    <property type="term" value="F:carboxy-lyase activity"/>
    <property type="evidence" value="ECO:0007669"/>
    <property type="project" value="InterPro"/>
</dbReference>
<dbReference type="Proteomes" id="UP000268016">
    <property type="component" value="Unassembled WGS sequence"/>
</dbReference>
<name>A0A3N2QSG5_9RHOB</name>
<evidence type="ECO:0000313" key="4">
    <source>
        <dbReference type="Proteomes" id="UP000268016"/>
    </source>
</evidence>
<dbReference type="InterPro" id="IPR032466">
    <property type="entry name" value="Metal_Hydrolase"/>
</dbReference>
<dbReference type="PANTHER" id="PTHR21240">
    <property type="entry name" value="2-AMINO-3-CARBOXYLMUCONATE-6-SEMIALDEHYDE DECARBOXYLASE"/>
    <property type="match status" value="1"/>
</dbReference>
<dbReference type="SUPFAM" id="SSF51556">
    <property type="entry name" value="Metallo-dependent hydrolases"/>
    <property type="match status" value="1"/>
</dbReference>
<sequence>MEDDRLAALAGLGFGRVEGIGLGIGAVNDGLLRQRHRRQQGRQRCRAEKRAPGLGDFSHRVLLPLLLARSRRASPQWRRRAAAAASGLRTMQSLSGLEAPKIRHGNDGMENVCMDEGRASGYSCQAVRTSRSHSEEEAGKMADRLELIAVEEHFMEPSLAQYLGKAASPPAAMHEKLYDFFEVRLAEMDAAGIDRQILSHQSPGSQRLADDVAVEACRAVNDALARVIAERPDRFDGFAMIPTNLPEAAADEMTRAVEEKGLKGVMIHGLNHGEFLDLPRYRPIFARAEALGVPVYIHPAEPDSTVTERYYAPYDQTHSMMTKAAWGFGVEAGTQAVRMIISGMFQDHPDLKILLGHLGEALPFWLWRLDDSFRKPGNPPSDFAEVFRRNFWITTSGFFSDTALACSIETMGAERILFAVDYPYASSKIGADWMRSAPLSDEDRVRIASGNARALLGL</sequence>